<organism evidence="1 2">
    <name type="scientific">Paenibacillus wynnii</name>
    <dbReference type="NCBI Taxonomy" id="268407"/>
    <lineage>
        <taxon>Bacteria</taxon>
        <taxon>Bacillati</taxon>
        <taxon>Bacillota</taxon>
        <taxon>Bacilli</taxon>
        <taxon>Bacillales</taxon>
        <taxon>Paenibacillaceae</taxon>
        <taxon>Paenibacillus</taxon>
    </lineage>
</organism>
<reference evidence="1 2" key="2">
    <citation type="submission" date="2014-10" db="EMBL/GenBank/DDBJ databases">
        <title>Comparative genomics of the Paenibacillus odorifer group.</title>
        <authorList>
            <person name="Tsai Y.-C."/>
            <person name="Martin N."/>
            <person name="Korlach J."/>
            <person name="Wiedmann M."/>
        </authorList>
    </citation>
    <scope>NUCLEOTIDE SEQUENCE [LARGE SCALE GENOMIC DNA]</scope>
    <source>
        <strain evidence="1 2">DSM 18334</strain>
    </source>
</reference>
<sequence length="131" mass="14772">MFEFHGWATVHESTTEADAGNLDLIAKNIQNFVANLHWDSGLLKVYPANGAYHLSVGGLLNRKGTEAEEIIKLFQFIAQQAPGSYGLLYTRDDEDIEGFDNEFRVFILARGRIEHKKDAFLSPFVPIVEDE</sequence>
<keyword evidence="2" id="KW-1185">Reference proteome</keyword>
<gene>
    <name evidence="1" type="ORF">PWYN_09715</name>
</gene>
<evidence type="ECO:0000313" key="1">
    <source>
        <dbReference type="EMBL" id="KGE19581.1"/>
    </source>
</evidence>
<dbReference type="AlphaFoldDB" id="A0A098MC28"/>
<evidence type="ECO:0008006" key="3">
    <source>
        <dbReference type="Google" id="ProtNLM"/>
    </source>
</evidence>
<proteinExistence type="predicted"/>
<dbReference type="RefSeq" id="WP_036650628.1">
    <property type="nucleotide sequence ID" value="NZ_JQCR01000002.1"/>
</dbReference>
<dbReference type="Pfam" id="PF15585">
    <property type="entry name" value="Imm7"/>
    <property type="match status" value="1"/>
</dbReference>
<protein>
    <recommendedName>
        <fullName evidence="3">Immunity protein 7</fullName>
    </recommendedName>
</protein>
<comment type="caution">
    <text evidence="1">The sequence shown here is derived from an EMBL/GenBank/DDBJ whole genome shotgun (WGS) entry which is preliminary data.</text>
</comment>
<reference evidence="1 2" key="1">
    <citation type="submission" date="2014-08" db="EMBL/GenBank/DDBJ databases">
        <authorList>
            <person name="den Bakker H.C."/>
        </authorList>
    </citation>
    <scope>NUCLEOTIDE SEQUENCE [LARGE SCALE GENOMIC DNA]</scope>
    <source>
        <strain evidence="1 2">DSM 18334</strain>
    </source>
</reference>
<accession>A0A098MC28</accession>
<dbReference type="Proteomes" id="UP000029734">
    <property type="component" value="Unassembled WGS sequence"/>
</dbReference>
<dbReference type="STRING" id="268407.PWYN_09715"/>
<dbReference type="eggNOG" id="ENOG5033HC8">
    <property type="taxonomic scope" value="Bacteria"/>
</dbReference>
<name>A0A098MC28_9BACL</name>
<dbReference type="EMBL" id="JQCR01000002">
    <property type="protein sequence ID" value="KGE19581.1"/>
    <property type="molecule type" value="Genomic_DNA"/>
</dbReference>
<evidence type="ECO:0000313" key="2">
    <source>
        <dbReference type="Proteomes" id="UP000029734"/>
    </source>
</evidence>
<dbReference type="OrthoDB" id="4557988at2"/>
<dbReference type="InterPro" id="IPR028965">
    <property type="entry name" value="Imm7"/>
</dbReference>